<dbReference type="InterPro" id="IPR010851">
    <property type="entry name" value="DEFL"/>
</dbReference>
<feature type="signal peptide" evidence="6">
    <location>
        <begin position="1"/>
        <end position="27"/>
    </location>
</feature>
<dbReference type="Proteomes" id="UP001054252">
    <property type="component" value="Unassembled WGS sequence"/>
</dbReference>
<evidence type="ECO:0000256" key="5">
    <source>
        <dbReference type="ARBA" id="ARBA00023157"/>
    </source>
</evidence>
<accession>A0AAV5KMQ1</accession>
<name>A0AAV5KMQ1_9ROSI</name>
<proteinExistence type="inferred from homology"/>
<keyword evidence="2" id="KW-0929">Antimicrobial</keyword>
<keyword evidence="8" id="KW-1185">Reference proteome</keyword>
<gene>
    <name evidence="7" type="ORF">SLEP1_g35273</name>
</gene>
<dbReference type="AlphaFoldDB" id="A0AAV5KMQ1"/>
<organism evidence="7 8">
    <name type="scientific">Rubroshorea leprosula</name>
    <dbReference type="NCBI Taxonomy" id="152421"/>
    <lineage>
        <taxon>Eukaryota</taxon>
        <taxon>Viridiplantae</taxon>
        <taxon>Streptophyta</taxon>
        <taxon>Embryophyta</taxon>
        <taxon>Tracheophyta</taxon>
        <taxon>Spermatophyta</taxon>
        <taxon>Magnoliopsida</taxon>
        <taxon>eudicotyledons</taxon>
        <taxon>Gunneridae</taxon>
        <taxon>Pentapetalae</taxon>
        <taxon>rosids</taxon>
        <taxon>malvids</taxon>
        <taxon>Malvales</taxon>
        <taxon>Dipterocarpaceae</taxon>
        <taxon>Rubroshorea</taxon>
    </lineage>
</organism>
<keyword evidence="5" id="KW-1015">Disulfide bond</keyword>
<evidence type="ECO:0000256" key="6">
    <source>
        <dbReference type="SAM" id="SignalP"/>
    </source>
</evidence>
<evidence type="ECO:0000256" key="1">
    <source>
        <dbReference type="ARBA" id="ARBA00006722"/>
    </source>
</evidence>
<evidence type="ECO:0000313" key="8">
    <source>
        <dbReference type="Proteomes" id="UP001054252"/>
    </source>
</evidence>
<dbReference type="GO" id="GO:0031640">
    <property type="term" value="P:killing of cells of another organism"/>
    <property type="evidence" value="ECO:0007669"/>
    <property type="project" value="UniProtKB-KW"/>
</dbReference>
<sequence length="81" mass="9057">MAKFTFTYLLLLVLLLSVVSMVPQANAQKRCIETLYSSGCTLYDCGQKCYQKHHQYGGQCISNKAQTDYSCVCVWTCGADD</sequence>
<dbReference type="EMBL" id="BPVZ01000070">
    <property type="protein sequence ID" value="GKV25893.1"/>
    <property type="molecule type" value="Genomic_DNA"/>
</dbReference>
<evidence type="ECO:0000313" key="7">
    <source>
        <dbReference type="EMBL" id="GKV25893.1"/>
    </source>
</evidence>
<keyword evidence="6" id="KW-0732">Signal</keyword>
<comment type="caution">
    <text evidence="7">The sequence shown here is derived from an EMBL/GenBank/DDBJ whole genome shotgun (WGS) entry which is preliminary data.</text>
</comment>
<dbReference type="Pfam" id="PF07333">
    <property type="entry name" value="SLR1-BP"/>
    <property type="match status" value="1"/>
</dbReference>
<dbReference type="GO" id="GO:0050832">
    <property type="term" value="P:defense response to fungus"/>
    <property type="evidence" value="ECO:0007669"/>
    <property type="project" value="UniProtKB-KW"/>
</dbReference>
<evidence type="ECO:0000256" key="3">
    <source>
        <dbReference type="ARBA" id="ARBA00022577"/>
    </source>
</evidence>
<protein>
    <submittedName>
        <fullName evidence="7">Uncharacterized protein</fullName>
    </submittedName>
</protein>
<evidence type="ECO:0000256" key="4">
    <source>
        <dbReference type="ARBA" id="ARBA00022821"/>
    </source>
</evidence>
<dbReference type="PANTHER" id="PTHR33830">
    <property type="entry name" value="DEFENSIN-LIKE PROTEIN 184-RELATED"/>
    <property type="match status" value="1"/>
</dbReference>
<keyword evidence="4" id="KW-0611">Plant defense</keyword>
<feature type="chain" id="PRO_5043853968" evidence="6">
    <location>
        <begin position="28"/>
        <end position="81"/>
    </location>
</feature>
<dbReference type="PANTHER" id="PTHR33830:SF21">
    <property type="entry name" value="DEFENSIN-LIKE PROTEIN 165-RELATED"/>
    <property type="match status" value="1"/>
</dbReference>
<evidence type="ECO:0000256" key="2">
    <source>
        <dbReference type="ARBA" id="ARBA00022529"/>
    </source>
</evidence>
<comment type="similarity">
    <text evidence="1">Belongs to the DEFL family.</text>
</comment>
<reference evidence="7 8" key="1">
    <citation type="journal article" date="2021" name="Commun. Biol.">
        <title>The genome of Shorea leprosula (Dipterocarpaceae) highlights the ecological relevance of drought in aseasonal tropical rainforests.</title>
        <authorList>
            <person name="Ng K.K.S."/>
            <person name="Kobayashi M.J."/>
            <person name="Fawcett J.A."/>
            <person name="Hatakeyama M."/>
            <person name="Paape T."/>
            <person name="Ng C.H."/>
            <person name="Ang C.C."/>
            <person name="Tnah L.H."/>
            <person name="Lee C.T."/>
            <person name="Nishiyama T."/>
            <person name="Sese J."/>
            <person name="O'Brien M.J."/>
            <person name="Copetti D."/>
            <person name="Mohd Noor M.I."/>
            <person name="Ong R.C."/>
            <person name="Putra M."/>
            <person name="Sireger I.Z."/>
            <person name="Indrioko S."/>
            <person name="Kosugi Y."/>
            <person name="Izuno A."/>
            <person name="Isagi Y."/>
            <person name="Lee S.L."/>
            <person name="Shimizu K.K."/>
        </authorList>
    </citation>
    <scope>NUCLEOTIDE SEQUENCE [LARGE SCALE GENOMIC DNA]</scope>
    <source>
        <strain evidence="7">214</strain>
    </source>
</reference>
<keyword evidence="3" id="KW-0295">Fungicide</keyword>